<dbReference type="Pfam" id="PF21926">
    <property type="entry name" value="FeeM"/>
    <property type="match status" value="1"/>
</dbReference>
<gene>
    <name evidence="2" type="ordered locus">Dbac_2227</name>
</gene>
<dbReference type="InterPro" id="IPR016181">
    <property type="entry name" value="Acyl_CoA_acyltransferase"/>
</dbReference>
<dbReference type="HOGENOM" id="CLU_926625_0_0_7"/>
<dbReference type="Proteomes" id="UP000002216">
    <property type="component" value="Chromosome"/>
</dbReference>
<dbReference type="SUPFAM" id="SSF55729">
    <property type="entry name" value="Acyl-CoA N-acyltransferases (Nat)"/>
    <property type="match status" value="1"/>
</dbReference>
<dbReference type="Gene3D" id="3.40.630.30">
    <property type="match status" value="1"/>
</dbReference>
<evidence type="ECO:0000313" key="3">
    <source>
        <dbReference type="Proteomes" id="UP000002216"/>
    </source>
</evidence>
<organism evidence="2 3">
    <name type="scientific">Desulfomicrobium baculatum (strain DSM 4028 / VKM B-1378 / X)</name>
    <name type="common">Desulfovibrio baculatus</name>
    <dbReference type="NCBI Taxonomy" id="525897"/>
    <lineage>
        <taxon>Bacteria</taxon>
        <taxon>Pseudomonadati</taxon>
        <taxon>Thermodesulfobacteriota</taxon>
        <taxon>Desulfovibrionia</taxon>
        <taxon>Desulfovibrionales</taxon>
        <taxon>Desulfomicrobiaceae</taxon>
        <taxon>Desulfomicrobium</taxon>
    </lineage>
</organism>
<evidence type="ECO:0000259" key="1">
    <source>
        <dbReference type="Pfam" id="PF21926"/>
    </source>
</evidence>
<proteinExistence type="predicted"/>
<reference evidence="2 3" key="1">
    <citation type="journal article" date="2009" name="Stand. Genomic Sci.">
        <title>Complete genome sequence of Desulfomicrobium baculatum type strain (X).</title>
        <authorList>
            <person name="Copeland A."/>
            <person name="Spring S."/>
            <person name="Goker M."/>
            <person name="Schneider S."/>
            <person name="Lapidus A."/>
            <person name="Del Rio T.G."/>
            <person name="Tice H."/>
            <person name="Cheng J.F."/>
            <person name="Chen F."/>
            <person name="Nolan M."/>
            <person name="Bruce D."/>
            <person name="Goodwin L."/>
            <person name="Pitluck S."/>
            <person name="Ivanova N."/>
            <person name="Mavrommatis K."/>
            <person name="Ovchinnikova G."/>
            <person name="Pati A."/>
            <person name="Chen A."/>
            <person name="Palaniappan K."/>
            <person name="Land M."/>
            <person name="Hauser L."/>
            <person name="Chang Y.J."/>
            <person name="Jeffries C.C."/>
            <person name="Meincke L."/>
            <person name="Sims D."/>
            <person name="Brettin T."/>
            <person name="Detter J.C."/>
            <person name="Han C."/>
            <person name="Chain P."/>
            <person name="Bristow J."/>
            <person name="Eisen J.A."/>
            <person name="Markowitz V."/>
            <person name="Hugenholtz P."/>
            <person name="Kyrpides N.C."/>
            <person name="Klenk H.P."/>
            <person name="Lucas S."/>
        </authorList>
    </citation>
    <scope>NUCLEOTIDE SEQUENCE [LARGE SCALE GENOMIC DNA]</scope>
    <source>
        <strain evidence="3">DSM 4028 / VKM B-1378 / X</strain>
    </source>
</reference>
<keyword evidence="3" id="KW-1185">Reference proteome</keyword>
<dbReference type="RefSeq" id="WP_015774398.1">
    <property type="nucleotide sequence ID" value="NC_013173.1"/>
</dbReference>
<dbReference type="KEGG" id="dba:Dbac_2227"/>
<evidence type="ECO:0000313" key="2">
    <source>
        <dbReference type="EMBL" id="ACU90309.1"/>
    </source>
</evidence>
<dbReference type="AlphaFoldDB" id="C7LPT0"/>
<sequence length="288" mass="33155">MTLTRHRWLNFSNSITRENECFQRAEEIDYLFKVADSACELLESYHLLYHEYVNAGYAQENKSEILFTKHHLHPKTTVLLAKSESTVISTATLVPDSNQFGLPMDDLYGKELGSLRRQRRKVVEVCSLASSTHRFSRIGIHNFTRLLFLYCVFLDVDDVCVMVNPKHVPVYKRLCDLELFGDEKHYHRVNAPAVALRADVAAVRERLGSNGLMTSYRNTLDSQYMSLRIALCERITGIFKGEHFPRFRPNPLDTGLINRILSDVIDDLQDLSLECKILLRNSYPGLQI</sequence>
<dbReference type="InterPro" id="IPR054597">
    <property type="entry name" value="FeeM_cat"/>
</dbReference>
<dbReference type="EMBL" id="CP001629">
    <property type="protein sequence ID" value="ACU90309.1"/>
    <property type="molecule type" value="Genomic_DNA"/>
</dbReference>
<dbReference type="eggNOG" id="COG0476">
    <property type="taxonomic scope" value="Bacteria"/>
</dbReference>
<protein>
    <recommendedName>
        <fullName evidence="1">N-acyl amino acid synthase FeeM catalytic core domain-containing protein</fullName>
    </recommendedName>
</protein>
<dbReference type="STRING" id="525897.Dbac_2227"/>
<feature type="domain" description="N-acyl amino acid synthase FeeM catalytic core" evidence="1">
    <location>
        <begin position="44"/>
        <end position="199"/>
    </location>
</feature>
<accession>C7LPT0</accession>
<name>C7LPT0_DESBD</name>